<keyword evidence="2" id="KW-1185">Reference proteome</keyword>
<sequence>MITLQEDNFAYVVLAVWDDSENGEWTTETALLGSFKTLEEAQVLVDDFVAGEQAEIGDVVTLTADDCSVFIRKIPVPPYLYNQRFTIGAYPKKD</sequence>
<dbReference type="PATRIC" id="fig|1423724.4.peg.1416"/>
<evidence type="ECO:0000313" key="2">
    <source>
        <dbReference type="Proteomes" id="UP000051324"/>
    </source>
</evidence>
<dbReference type="AlphaFoldDB" id="A0A0R1TT56"/>
<reference evidence="1 2" key="1">
    <citation type="journal article" date="2015" name="Genome Announc.">
        <title>Expanding the biotechnology potential of lactobacilli through comparative genomics of 213 strains and associated genera.</title>
        <authorList>
            <person name="Sun Z."/>
            <person name="Harris H.M."/>
            <person name="McCann A."/>
            <person name="Guo C."/>
            <person name="Argimon S."/>
            <person name="Zhang W."/>
            <person name="Yang X."/>
            <person name="Jeffery I.B."/>
            <person name="Cooney J.C."/>
            <person name="Kagawa T.F."/>
            <person name="Liu W."/>
            <person name="Song Y."/>
            <person name="Salvetti E."/>
            <person name="Wrobel A."/>
            <person name="Rasinkangas P."/>
            <person name="Parkhill J."/>
            <person name="Rea M.C."/>
            <person name="O'Sullivan O."/>
            <person name="Ritari J."/>
            <person name="Douillard F.P."/>
            <person name="Paul Ross R."/>
            <person name="Yang R."/>
            <person name="Briner A.E."/>
            <person name="Felis G.E."/>
            <person name="de Vos W.M."/>
            <person name="Barrangou R."/>
            <person name="Klaenhammer T.R."/>
            <person name="Caufield P.W."/>
            <person name="Cui Y."/>
            <person name="Zhang H."/>
            <person name="O'Toole P.W."/>
        </authorList>
    </citation>
    <scope>NUCLEOTIDE SEQUENCE [LARGE SCALE GENOMIC DNA]</scope>
    <source>
        <strain evidence="1 2">DSM 16634</strain>
    </source>
</reference>
<gene>
    <name evidence="1" type="ORF">FC32_GL001355</name>
</gene>
<dbReference type="EMBL" id="AZFT01000053">
    <property type="protein sequence ID" value="KRL84078.1"/>
    <property type="molecule type" value="Genomic_DNA"/>
</dbReference>
<protein>
    <submittedName>
        <fullName evidence="1">Uncharacterized protein</fullName>
    </submittedName>
</protein>
<dbReference type="Proteomes" id="UP000051324">
    <property type="component" value="Unassembled WGS sequence"/>
</dbReference>
<proteinExistence type="predicted"/>
<accession>A0A0R1TT56</accession>
<dbReference type="RefSeq" id="WP_025088073.1">
    <property type="nucleotide sequence ID" value="NZ_AZFT01000053.1"/>
</dbReference>
<evidence type="ECO:0000313" key="1">
    <source>
        <dbReference type="EMBL" id="KRL84078.1"/>
    </source>
</evidence>
<comment type="caution">
    <text evidence="1">The sequence shown here is derived from an EMBL/GenBank/DDBJ whole genome shotgun (WGS) entry which is preliminary data.</text>
</comment>
<name>A0A0R1TT56_9LACO</name>
<dbReference type="STRING" id="1423724.FC32_GL001355"/>
<organism evidence="1 2">
    <name type="scientific">Ligilactobacillus apodemi DSM 16634 = JCM 16172</name>
    <dbReference type="NCBI Taxonomy" id="1423724"/>
    <lineage>
        <taxon>Bacteria</taxon>
        <taxon>Bacillati</taxon>
        <taxon>Bacillota</taxon>
        <taxon>Bacilli</taxon>
        <taxon>Lactobacillales</taxon>
        <taxon>Lactobacillaceae</taxon>
        <taxon>Ligilactobacillus</taxon>
    </lineage>
</organism>